<dbReference type="Pfam" id="PF02120">
    <property type="entry name" value="Flg_hook"/>
    <property type="match status" value="1"/>
</dbReference>
<dbReference type="Proteomes" id="UP000503482">
    <property type="component" value="Chromosome"/>
</dbReference>
<evidence type="ECO:0000313" key="2">
    <source>
        <dbReference type="EMBL" id="QKF67379.1"/>
    </source>
</evidence>
<dbReference type="AlphaFoldDB" id="A0AAE7B8N9"/>
<feature type="domain" description="Flagellar hook-length control protein-like C-terminal" evidence="1">
    <location>
        <begin position="483"/>
        <end position="550"/>
    </location>
</feature>
<accession>A0AAE7B8N9</accession>
<sequence length="590" mass="66807">MLYFGMLVTNNPLLNILLPNDNKVLKEALKEADSKTLEQLVKNSSGSVNDVLKDLFDNLKNGTKSNSSIENMLKNSTVFKEMGTFSNSLSSMLESITSQDGNPTLEKFKPILENFLKNIKDMDANTLKEQLKNSGVFLESKMAQNPNAKVENILNQIQNLIKDLNTPQSKQVNELITKILQTPNNSDVNANLANLKTLSSALQNLTNSLSKPQTQSLSNLTNQLQNILNEGTLVESKIENTPNYQNLQTKENVTVQNKETQTSTLMQTKQELNPIIKENTLTQSNIQTNLQTKEIINTQTKELLSQLKNELVQNPILQNKNIMPLIDNLLKMDNLFAKNENLSTLLSQNNLSSFTSNFASNLNPLLNDLKQSLENLNPTEHNMQNQVTKLVEKIENIIKDISNPALQKNDNSNINEDMKTVLLKMQDELSSKTDPKSQELNKQIDKLLTQIDYQQLLSLSSNSNSVYLPFLWDMLEDGNISMKKTDEEKFYCQINLTLKDFGKVDLMLALYDKNKLDLTIYAQREHFKTALQENIQKLKVALNSVRLIPVNIKLLDLKEENESKDKPTQAYINNGYNQNLNPNSGVDIRV</sequence>
<keyword evidence="3" id="KW-1185">Reference proteome</keyword>
<organism evidence="2 3">
    <name type="scientific">Arcobacter venerupis</name>
    <dbReference type="NCBI Taxonomy" id="1054033"/>
    <lineage>
        <taxon>Bacteria</taxon>
        <taxon>Pseudomonadati</taxon>
        <taxon>Campylobacterota</taxon>
        <taxon>Epsilonproteobacteria</taxon>
        <taxon>Campylobacterales</taxon>
        <taxon>Arcobacteraceae</taxon>
        <taxon>Arcobacter</taxon>
    </lineage>
</organism>
<keyword evidence="2" id="KW-0969">Cilium</keyword>
<protein>
    <submittedName>
        <fullName evidence="2">Flagellar hook-length control protein FliK</fullName>
    </submittedName>
</protein>
<dbReference type="InterPro" id="IPR021136">
    <property type="entry name" value="Flagellar_hook_control-like_C"/>
</dbReference>
<evidence type="ECO:0000259" key="1">
    <source>
        <dbReference type="Pfam" id="PF02120"/>
    </source>
</evidence>
<evidence type="ECO:0000313" key="3">
    <source>
        <dbReference type="Proteomes" id="UP000503482"/>
    </source>
</evidence>
<dbReference type="KEGG" id="avp:AVENP_1835"/>
<reference evidence="2 3" key="1">
    <citation type="submission" date="2020-05" db="EMBL/GenBank/DDBJ databases">
        <title>Complete genome sequencing of Campylobacter and Arcobacter type strains.</title>
        <authorList>
            <person name="Miller W.G."/>
            <person name="Yee E."/>
        </authorList>
    </citation>
    <scope>NUCLEOTIDE SEQUENCE [LARGE SCALE GENOMIC DNA]</scope>
    <source>
        <strain evidence="2 3">LMG 26156</strain>
    </source>
</reference>
<keyword evidence="2" id="KW-0282">Flagellum</keyword>
<dbReference type="EMBL" id="CP053840">
    <property type="protein sequence ID" value="QKF67379.1"/>
    <property type="molecule type" value="Genomic_DNA"/>
</dbReference>
<proteinExistence type="predicted"/>
<gene>
    <name evidence="2" type="primary">fliKI</name>
    <name evidence="2" type="ORF">AVENP_1835</name>
</gene>
<dbReference type="RefSeq" id="WP_172664269.1">
    <property type="nucleotide sequence ID" value="NZ_NREP01000002.1"/>
</dbReference>
<name>A0AAE7B8N9_9BACT</name>
<keyword evidence="2" id="KW-0966">Cell projection</keyword>